<sequence length="64" mass="7432">MFHQHVLEIVILAVCRVKELTPNISARLEKTMEILISAFSFPISCNHHQKEIMKICSYFQTISL</sequence>
<name>A0A0L8GKA4_OCTBM</name>
<dbReference type="EMBL" id="KQ421451">
    <property type="protein sequence ID" value="KOF77437.1"/>
    <property type="molecule type" value="Genomic_DNA"/>
</dbReference>
<gene>
    <name evidence="1" type="ORF">OCBIM_22032109mg</name>
</gene>
<evidence type="ECO:0000313" key="1">
    <source>
        <dbReference type="EMBL" id="KOF77437.1"/>
    </source>
</evidence>
<protein>
    <submittedName>
        <fullName evidence="1">Uncharacterized protein</fullName>
    </submittedName>
</protein>
<organism evidence="1">
    <name type="scientific">Octopus bimaculoides</name>
    <name type="common">California two-spotted octopus</name>
    <dbReference type="NCBI Taxonomy" id="37653"/>
    <lineage>
        <taxon>Eukaryota</taxon>
        <taxon>Metazoa</taxon>
        <taxon>Spiralia</taxon>
        <taxon>Lophotrochozoa</taxon>
        <taxon>Mollusca</taxon>
        <taxon>Cephalopoda</taxon>
        <taxon>Coleoidea</taxon>
        <taxon>Octopodiformes</taxon>
        <taxon>Octopoda</taxon>
        <taxon>Incirrata</taxon>
        <taxon>Octopodidae</taxon>
        <taxon>Octopus</taxon>
    </lineage>
</organism>
<reference evidence="1" key="1">
    <citation type="submission" date="2015-07" db="EMBL/GenBank/DDBJ databases">
        <title>MeaNS - Measles Nucleotide Surveillance Program.</title>
        <authorList>
            <person name="Tran T."/>
            <person name="Druce J."/>
        </authorList>
    </citation>
    <scope>NUCLEOTIDE SEQUENCE</scope>
    <source>
        <strain evidence="1">UCB-OBI-ISO-001</strain>
        <tissue evidence="1">Gonad</tissue>
    </source>
</reference>
<accession>A0A0L8GKA4</accession>
<dbReference type="AlphaFoldDB" id="A0A0L8GKA4"/>
<proteinExistence type="predicted"/>